<dbReference type="GO" id="GO:0071973">
    <property type="term" value="P:bacterial-type flagellum-dependent cell motility"/>
    <property type="evidence" value="ECO:0007669"/>
    <property type="project" value="InterPro"/>
</dbReference>
<keyword evidence="9" id="KW-1185">Reference proteome</keyword>
<evidence type="ECO:0000256" key="3">
    <source>
        <dbReference type="ARBA" id="ARBA00005709"/>
    </source>
</evidence>
<feature type="domain" description="Flagellin N-terminal" evidence="6">
    <location>
        <begin position="4"/>
        <end position="141"/>
    </location>
</feature>
<keyword evidence="4" id="KW-0964">Secreted</keyword>
<keyword evidence="8" id="KW-0282">Flagellum</keyword>
<comment type="caution">
    <text evidence="8">The sequence shown here is derived from an EMBL/GenBank/DDBJ whole genome shotgun (WGS) entry which is preliminary data.</text>
</comment>
<dbReference type="STRING" id="69222.BG55_16110"/>
<dbReference type="PANTHER" id="PTHR42792">
    <property type="entry name" value="FLAGELLIN"/>
    <property type="match status" value="1"/>
</dbReference>
<dbReference type="EMBL" id="JFHN01000056">
    <property type="protein sequence ID" value="EXU74622.1"/>
    <property type="molecule type" value="Genomic_DNA"/>
</dbReference>
<evidence type="ECO:0000256" key="5">
    <source>
        <dbReference type="ARBA" id="ARBA00023143"/>
    </source>
</evidence>
<keyword evidence="8" id="KW-0966">Cell projection</keyword>
<dbReference type="Pfam" id="PF00700">
    <property type="entry name" value="Flagellin_C"/>
    <property type="match status" value="1"/>
</dbReference>
<dbReference type="Pfam" id="PF00669">
    <property type="entry name" value="Flagellin_N"/>
    <property type="match status" value="1"/>
</dbReference>
<dbReference type="InterPro" id="IPR001492">
    <property type="entry name" value="Flagellin"/>
</dbReference>
<dbReference type="Gene3D" id="1.20.1330.10">
    <property type="entry name" value="f41 fragment of flagellin, N-terminal domain"/>
    <property type="match status" value="1"/>
</dbReference>
<dbReference type="InterPro" id="IPR046358">
    <property type="entry name" value="Flagellin_C"/>
</dbReference>
<dbReference type="AlphaFoldDB" id="A0A014PUS9"/>
<dbReference type="OrthoDB" id="9768249at2"/>
<evidence type="ECO:0000256" key="1">
    <source>
        <dbReference type="ARBA" id="ARBA00004365"/>
    </source>
</evidence>
<evidence type="ECO:0000313" key="9">
    <source>
        <dbReference type="Proteomes" id="UP000019918"/>
    </source>
</evidence>
<evidence type="ECO:0000259" key="7">
    <source>
        <dbReference type="Pfam" id="PF00700"/>
    </source>
</evidence>
<dbReference type="GO" id="GO:0005576">
    <property type="term" value="C:extracellular region"/>
    <property type="evidence" value="ECO:0007669"/>
    <property type="project" value="UniProtKB-SubCell"/>
</dbReference>
<dbReference type="GO" id="GO:0005198">
    <property type="term" value="F:structural molecule activity"/>
    <property type="evidence" value="ECO:0007669"/>
    <property type="project" value="InterPro"/>
</dbReference>
<protein>
    <submittedName>
        <fullName evidence="8">Flagellar hook protein FlgL</fullName>
    </submittedName>
</protein>
<reference evidence="8 9" key="1">
    <citation type="submission" date="2014-02" db="EMBL/GenBank/DDBJ databases">
        <title>Draft genome of Erwinia mallotivora strain BT-MARDI, a papaya dieback pathogen.</title>
        <authorList>
            <person name="Redzuan R."/>
            <person name="Abu Bakar N."/>
            <person name="Badrun R."/>
            <person name="Mohd Raih M.F."/>
            <person name="Rozano L."/>
            <person name="Mat Amin N."/>
        </authorList>
    </citation>
    <scope>NUCLEOTIDE SEQUENCE [LARGE SCALE GENOMIC DNA]</scope>
    <source>
        <strain evidence="8 9">BT-MARDI</strain>
    </source>
</reference>
<evidence type="ECO:0000256" key="2">
    <source>
        <dbReference type="ARBA" id="ARBA00004613"/>
    </source>
</evidence>
<evidence type="ECO:0000313" key="8">
    <source>
        <dbReference type="EMBL" id="EXU74622.1"/>
    </source>
</evidence>
<gene>
    <name evidence="8" type="primary">flgL</name>
    <name evidence="8" type="ORF">BG55_16110</name>
</gene>
<proteinExistence type="inferred from homology"/>
<comment type="subcellular location">
    <subcellularLocation>
        <location evidence="1">Bacterial flagellum</location>
    </subcellularLocation>
    <subcellularLocation>
        <location evidence="2">Secreted</location>
    </subcellularLocation>
</comment>
<dbReference type="PANTHER" id="PTHR42792:SF1">
    <property type="entry name" value="FLAGELLAR HOOK-ASSOCIATED PROTEIN 3"/>
    <property type="match status" value="1"/>
</dbReference>
<dbReference type="InterPro" id="IPR013384">
    <property type="entry name" value="Flagell_FlgL"/>
</dbReference>
<sequence length="321" mass="34099">MRLSTLMIYDQQMRGISTSQASWLKVGEQLSSGKRVVNPSDDPVAAAQAVVLSQAQAQTSQYKTARGFATTSISEEENNLQHVTSTIQDAQTIVVAAANGTLSDDDRASYASQLTGLRDQLLNLANSTDGNGRYLFAGYKTNTAPFTQDSSGNVTYTGGTTAITQQVDSSRTMVTSHTGDQVFMALTSNAKAEPDGSASEANIFTTLNTAINALNTPIASADDAAVQASSDALDKTNRGLSNSLNNVLKVRSELGTQLNELSNLDAKGDSTLVNQTTQMSNLVDVDYTSAISSYTMQQTALQASYKVFTDMSSMSLFKLNA</sequence>
<keyword evidence="8" id="KW-0969">Cilium</keyword>
<dbReference type="PATRIC" id="fig|69222.5.peg.3288"/>
<name>A0A014PUS9_9GAMM</name>
<feature type="domain" description="Flagellin C-terminal" evidence="7">
    <location>
        <begin position="243"/>
        <end position="316"/>
    </location>
</feature>
<dbReference type="NCBIfam" id="TIGR02550">
    <property type="entry name" value="flagell_flgL"/>
    <property type="match status" value="1"/>
</dbReference>
<dbReference type="SUPFAM" id="SSF64518">
    <property type="entry name" value="Phase 1 flagellin"/>
    <property type="match status" value="1"/>
</dbReference>
<dbReference type="RefSeq" id="WP_034939132.1">
    <property type="nucleotide sequence ID" value="NZ_JFHN01000056.1"/>
</dbReference>
<accession>A0A014PUS9</accession>
<keyword evidence="5" id="KW-0975">Bacterial flagellum</keyword>
<organism evidence="8 9">
    <name type="scientific">Erwinia mallotivora</name>
    <dbReference type="NCBI Taxonomy" id="69222"/>
    <lineage>
        <taxon>Bacteria</taxon>
        <taxon>Pseudomonadati</taxon>
        <taxon>Pseudomonadota</taxon>
        <taxon>Gammaproteobacteria</taxon>
        <taxon>Enterobacterales</taxon>
        <taxon>Erwiniaceae</taxon>
        <taxon>Erwinia</taxon>
    </lineage>
</organism>
<dbReference type="InterPro" id="IPR001029">
    <property type="entry name" value="Flagellin_N"/>
</dbReference>
<comment type="similarity">
    <text evidence="3">Belongs to the bacterial flagellin family.</text>
</comment>
<evidence type="ECO:0000256" key="4">
    <source>
        <dbReference type="ARBA" id="ARBA00022525"/>
    </source>
</evidence>
<dbReference type="Proteomes" id="UP000019918">
    <property type="component" value="Unassembled WGS sequence"/>
</dbReference>
<evidence type="ECO:0000259" key="6">
    <source>
        <dbReference type="Pfam" id="PF00669"/>
    </source>
</evidence>
<dbReference type="GO" id="GO:0009424">
    <property type="term" value="C:bacterial-type flagellum hook"/>
    <property type="evidence" value="ECO:0007669"/>
    <property type="project" value="InterPro"/>
</dbReference>